<dbReference type="KEGG" id="dya:Dyak_GE28163"/>
<dbReference type="EMBL" id="CM000160">
    <property type="protein sequence ID" value="KRK04308.1"/>
    <property type="molecule type" value="Genomic_DNA"/>
</dbReference>
<accession>A0A0R1EA48</accession>
<evidence type="ECO:0000313" key="3">
    <source>
        <dbReference type="Proteomes" id="UP000002282"/>
    </source>
</evidence>
<evidence type="ECO:0000313" key="2">
    <source>
        <dbReference type="EMBL" id="KRK04308.1"/>
    </source>
</evidence>
<evidence type="ECO:0000256" key="1">
    <source>
        <dbReference type="SAM" id="SignalP"/>
    </source>
</evidence>
<keyword evidence="1" id="KW-0732">Signal</keyword>
<gene>
    <name evidence="2" type="primary">Dyak\GE28163</name>
    <name evidence="2" type="synonym">GE28163</name>
    <name evidence="2" type="ORF">Dyak_GE28163</name>
</gene>
<sequence length="66" mass="7117">MGKVLVYTILVIYALVMVMDFAAACQGHDSPCVGANGSQGNCCGGMHCQKNDPSWREGRCYYNPGK</sequence>
<feature type="chain" id="PRO_5006403350" evidence="1">
    <location>
        <begin position="25"/>
        <end position="66"/>
    </location>
</feature>
<reference evidence="2 3" key="2">
    <citation type="journal article" date="2007" name="PLoS Biol.">
        <title>Principles of genome evolution in the Drosophila melanogaster species group.</title>
        <authorList>
            <person name="Ranz J.M."/>
            <person name="Maurin D."/>
            <person name="Chan Y.S."/>
            <person name="von Grotthuss M."/>
            <person name="Hillier L.W."/>
            <person name="Roote J."/>
            <person name="Ashburner M."/>
            <person name="Bergman C.M."/>
        </authorList>
    </citation>
    <scope>NUCLEOTIDE SEQUENCE [LARGE SCALE GENOMIC DNA]</scope>
    <source>
        <strain evidence="3">Tai18E2 / Tucson 14021-0261.01</strain>
    </source>
</reference>
<protein>
    <submittedName>
        <fullName evidence="2">Uncharacterized protein</fullName>
    </submittedName>
</protein>
<name>A0A0R1EA48_DROYA</name>
<feature type="signal peptide" evidence="1">
    <location>
        <begin position="1"/>
        <end position="24"/>
    </location>
</feature>
<reference evidence="2 3" key="1">
    <citation type="journal article" date="2007" name="Nature">
        <title>Evolution of genes and genomes on the Drosophila phylogeny.</title>
        <authorList>
            <consortium name="Drosophila 12 Genomes Consortium"/>
            <person name="Clark A.G."/>
            <person name="Eisen M.B."/>
            <person name="Smith D.R."/>
            <person name="Bergman C.M."/>
            <person name="Oliver B."/>
            <person name="Markow T.A."/>
            <person name="Kaufman T.C."/>
            <person name="Kellis M."/>
            <person name="Gelbart W."/>
            <person name="Iyer V.N."/>
            <person name="Pollard D.A."/>
            <person name="Sackton T.B."/>
            <person name="Larracuente A.M."/>
            <person name="Singh N.D."/>
            <person name="Abad J.P."/>
            <person name="Abt D.N."/>
            <person name="Adryan B."/>
            <person name="Aguade M."/>
            <person name="Akashi H."/>
            <person name="Anderson W.W."/>
            <person name="Aquadro C.F."/>
            <person name="Ardell D.H."/>
            <person name="Arguello R."/>
            <person name="Artieri C.G."/>
            <person name="Barbash D.A."/>
            <person name="Barker D."/>
            <person name="Barsanti P."/>
            <person name="Batterham P."/>
            <person name="Batzoglou S."/>
            <person name="Begun D."/>
            <person name="Bhutkar A."/>
            <person name="Blanco E."/>
            <person name="Bosak S.A."/>
            <person name="Bradley R.K."/>
            <person name="Brand A.D."/>
            <person name="Brent M.R."/>
            <person name="Brooks A.N."/>
            <person name="Brown R.H."/>
            <person name="Butlin R.K."/>
            <person name="Caggese C."/>
            <person name="Calvi B.R."/>
            <person name="Bernardo de Carvalho A."/>
            <person name="Caspi A."/>
            <person name="Castrezana S."/>
            <person name="Celniker S.E."/>
            <person name="Chang J.L."/>
            <person name="Chapple C."/>
            <person name="Chatterji S."/>
            <person name="Chinwalla A."/>
            <person name="Civetta A."/>
            <person name="Clifton S.W."/>
            <person name="Comeron J.M."/>
            <person name="Costello J.C."/>
            <person name="Coyne J.A."/>
            <person name="Daub J."/>
            <person name="David R.G."/>
            <person name="Delcher A.L."/>
            <person name="Delehaunty K."/>
            <person name="Do C.B."/>
            <person name="Ebling H."/>
            <person name="Edwards K."/>
            <person name="Eickbush T."/>
            <person name="Evans J.D."/>
            <person name="Filipski A."/>
            <person name="Findeiss S."/>
            <person name="Freyhult E."/>
            <person name="Fulton L."/>
            <person name="Fulton R."/>
            <person name="Garcia A.C."/>
            <person name="Gardiner A."/>
            <person name="Garfield D.A."/>
            <person name="Garvin B.E."/>
            <person name="Gibson G."/>
            <person name="Gilbert D."/>
            <person name="Gnerre S."/>
            <person name="Godfrey J."/>
            <person name="Good R."/>
            <person name="Gotea V."/>
            <person name="Gravely B."/>
            <person name="Greenberg A.J."/>
            <person name="Griffiths-Jones S."/>
            <person name="Gross S."/>
            <person name="Guigo R."/>
            <person name="Gustafson E.A."/>
            <person name="Haerty W."/>
            <person name="Hahn M.W."/>
            <person name="Halligan D.L."/>
            <person name="Halpern A.L."/>
            <person name="Halter G.M."/>
            <person name="Han M.V."/>
            <person name="Heger A."/>
            <person name="Hillier L."/>
            <person name="Hinrichs A.S."/>
            <person name="Holmes I."/>
            <person name="Hoskins R.A."/>
            <person name="Hubisz M.J."/>
            <person name="Hultmark D."/>
            <person name="Huntley M.A."/>
            <person name="Jaffe D.B."/>
            <person name="Jagadeeshan S."/>
            <person name="Jeck W.R."/>
            <person name="Johnson J."/>
            <person name="Jones C.D."/>
            <person name="Jordan W.C."/>
            <person name="Karpen G.H."/>
            <person name="Kataoka E."/>
            <person name="Keightley P.D."/>
            <person name="Kheradpour P."/>
            <person name="Kirkness E.F."/>
            <person name="Koerich L.B."/>
            <person name="Kristiansen K."/>
            <person name="Kudrna D."/>
            <person name="Kulathinal R.J."/>
            <person name="Kumar S."/>
            <person name="Kwok R."/>
            <person name="Lander E."/>
            <person name="Langley C.H."/>
            <person name="Lapoint R."/>
            <person name="Lazzaro B.P."/>
            <person name="Lee S.J."/>
            <person name="Levesque L."/>
            <person name="Li R."/>
            <person name="Lin C.F."/>
            <person name="Lin M.F."/>
            <person name="Lindblad-Toh K."/>
            <person name="Llopart A."/>
            <person name="Long M."/>
            <person name="Low L."/>
            <person name="Lozovsky E."/>
            <person name="Lu J."/>
            <person name="Luo M."/>
            <person name="Machado C.A."/>
            <person name="Makalowski W."/>
            <person name="Marzo M."/>
            <person name="Matsuda M."/>
            <person name="Matzkin L."/>
            <person name="McAllister B."/>
            <person name="McBride C.S."/>
            <person name="McKernan B."/>
            <person name="McKernan K."/>
            <person name="Mendez-Lago M."/>
            <person name="Minx P."/>
            <person name="Mollenhauer M.U."/>
            <person name="Montooth K."/>
            <person name="Mount S.M."/>
            <person name="Mu X."/>
            <person name="Myers E."/>
            <person name="Negre B."/>
            <person name="Newfeld S."/>
            <person name="Nielsen R."/>
            <person name="Noor M.A."/>
            <person name="O'Grady P."/>
            <person name="Pachter L."/>
            <person name="Papaceit M."/>
            <person name="Parisi M.J."/>
            <person name="Parisi M."/>
            <person name="Parts L."/>
            <person name="Pedersen J.S."/>
            <person name="Pesole G."/>
            <person name="Phillippy A.M."/>
            <person name="Ponting C.P."/>
            <person name="Pop M."/>
            <person name="Porcelli D."/>
            <person name="Powell J.R."/>
            <person name="Prohaska S."/>
            <person name="Pruitt K."/>
            <person name="Puig M."/>
            <person name="Quesneville H."/>
            <person name="Ram K.R."/>
            <person name="Rand D."/>
            <person name="Rasmussen M.D."/>
            <person name="Reed L.K."/>
            <person name="Reenan R."/>
            <person name="Reily A."/>
            <person name="Remington K.A."/>
            <person name="Rieger T.T."/>
            <person name="Ritchie M.G."/>
            <person name="Robin C."/>
            <person name="Rogers Y.H."/>
            <person name="Rohde C."/>
            <person name="Rozas J."/>
            <person name="Rubenfield M.J."/>
            <person name="Ruiz A."/>
            <person name="Russo S."/>
            <person name="Salzberg S.L."/>
            <person name="Sanchez-Gracia A."/>
            <person name="Saranga D.J."/>
            <person name="Sato H."/>
            <person name="Schaeffer S.W."/>
            <person name="Schatz M.C."/>
            <person name="Schlenke T."/>
            <person name="Schwartz R."/>
            <person name="Segarra C."/>
            <person name="Singh R.S."/>
            <person name="Sirot L."/>
            <person name="Sirota M."/>
            <person name="Sisneros N.B."/>
            <person name="Smith C.D."/>
            <person name="Smith T.F."/>
            <person name="Spieth J."/>
            <person name="Stage D.E."/>
            <person name="Stark A."/>
            <person name="Stephan W."/>
            <person name="Strausberg R.L."/>
            <person name="Strempel S."/>
            <person name="Sturgill D."/>
            <person name="Sutton G."/>
            <person name="Sutton G.G."/>
            <person name="Tao W."/>
            <person name="Teichmann S."/>
            <person name="Tobari Y.N."/>
            <person name="Tomimura Y."/>
            <person name="Tsolas J.M."/>
            <person name="Valente V.L."/>
            <person name="Venter E."/>
            <person name="Venter J.C."/>
            <person name="Vicario S."/>
            <person name="Vieira F.G."/>
            <person name="Vilella A.J."/>
            <person name="Villasante A."/>
            <person name="Walenz B."/>
            <person name="Wang J."/>
            <person name="Wasserman M."/>
            <person name="Watts T."/>
            <person name="Wilson D."/>
            <person name="Wilson R.K."/>
            <person name="Wing R.A."/>
            <person name="Wolfner M.F."/>
            <person name="Wong A."/>
            <person name="Wong G.K."/>
            <person name="Wu C.I."/>
            <person name="Wu G."/>
            <person name="Yamamoto D."/>
            <person name="Yang H.P."/>
            <person name="Yang S.P."/>
            <person name="Yorke J.A."/>
            <person name="Yoshida K."/>
            <person name="Zdobnov E."/>
            <person name="Zhang P."/>
            <person name="Zhang Y."/>
            <person name="Zimin A.V."/>
            <person name="Baldwin J."/>
            <person name="Abdouelleil A."/>
            <person name="Abdulkadir J."/>
            <person name="Abebe A."/>
            <person name="Abera B."/>
            <person name="Abreu J."/>
            <person name="Acer S.C."/>
            <person name="Aftuck L."/>
            <person name="Alexander A."/>
            <person name="An P."/>
            <person name="Anderson E."/>
            <person name="Anderson S."/>
            <person name="Arachi H."/>
            <person name="Azer M."/>
            <person name="Bachantsang P."/>
            <person name="Barry A."/>
            <person name="Bayul T."/>
            <person name="Berlin A."/>
            <person name="Bessette D."/>
            <person name="Bloom T."/>
            <person name="Blye J."/>
            <person name="Boguslavskiy L."/>
            <person name="Bonnet C."/>
            <person name="Boukhgalter B."/>
            <person name="Bourzgui I."/>
            <person name="Brown A."/>
            <person name="Cahill P."/>
            <person name="Channer S."/>
            <person name="Cheshatsang Y."/>
            <person name="Chuda L."/>
            <person name="Citroen M."/>
            <person name="Collymore A."/>
            <person name="Cooke P."/>
            <person name="Costello M."/>
            <person name="D'Aco K."/>
            <person name="Daza R."/>
            <person name="De Haan G."/>
            <person name="DeGray S."/>
            <person name="DeMaso C."/>
            <person name="Dhargay N."/>
            <person name="Dooley K."/>
            <person name="Dooley E."/>
            <person name="Doricent M."/>
            <person name="Dorje P."/>
            <person name="Dorjee K."/>
            <person name="Dupes A."/>
            <person name="Elong R."/>
            <person name="Falk J."/>
            <person name="Farina A."/>
            <person name="Faro S."/>
            <person name="Ferguson D."/>
            <person name="Fisher S."/>
            <person name="Foley C.D."/>
            <person name="Franke A."/>
            <person name="Friedrich D."/>
            <person name="Gadbois L."/>
            <person name="Gearin G."/>
            <person name="Gearin C.R."/>
            <person name="Giannoukos G."/>
            <person name="Goode T."/>
            <person name="Graham J."/>
            <person name="Grandbois E."/>
            <person name="Grewal S."/>
            <person name="Gyaltsen K."/>
            <person name="Hafez N."/>
            <person name="Hagos B."/>
            <person name="Hall J."/>
            <person name="Henson C."/>
            <person name="Hollinger A."/>
            <person name="Honan T."/>
            <person name="Huard M.D."/>
            <person name="Hughes L."/>
            <person name="Hurhula B."/>
            <person name="Husby M.E."/>
            <person name="Kamat A."/>
            <person name="Kanga B."/>
            <person name="Kashin S."/>
            <person name="Khazanovich D."/>
            <person name="Kisner P."/>
            <person name="Lance K."/>
            <person name="Lara M."/>
            <person name="Lee W."/>
            <person name="Lennon N."/>
            <person name="Letendre F."/>
            <person name="LeVine R."/>
            <person name="Lipovsky A."/>
            <person name="Liu X."/>
            <person name="Liu J."/>
            <person name="Liu S."/>
            <person name="Lokyitsang T."/>
            <person name="Lokyitsang Y."/>
            <person name="Lubonja R."/>
            <person name="Lui A."/>
            <person name="MacDonald P."/>
            <person name="Magnisalis V."/>
            <person name="Maru K."/>
            <person name="Matthews C."/>
            <person name="McCusker W."/>
            <person name="McDonough S."/>
            <person name="Mehta T."/>
            <person name="Meldrim J."/>
            <person name="Meneus L."/>
            <person name="Mihai O."/>
            <person name="Mihalev A."/>
            <person name="Mihova T."/>
            <person name="Mittelman R."/>
            <person name="Mlenga V."/>
            <person name="Montmayeur A."/>
            <person name="Mulrain L."/>
            <person name="Navidi A."/>
            <person name="Naylor J."/>
            <person name="Negash T."/>
            <person name="Nguyen T."/>
            <person name="Nguyen N."/>
            <person name="Nicol R."/>
            <person name="Norbu C."/>
            <person name="Norbu N."/>
            <person name="Novod N."/>
            <person name="O'Neill B."/>
            <person name="Osman S."/>
            <person name="Markiewicz E."/>
            <person name="Oyono O.L."/>
            <person name="Patti C."/>
            <person name="Phunkhang P."/>
            <person name="Pierre F."/>
            <person name="Priest M."/>
            <person name="Raghuraman S."/>
            <person name="Rege F."/>
            <person name="Reyes R."/>
            <person name="Rise C."/>
            <person name="Rogov P."/>
            <person name="Ross K."/>
            <person name="Ryan E."/>
            <person name="Settipalli S."/>
            <person name="Shea T."/>
            <person name="Sherpa N."/>
            <person name="Shi L."/>
            <person name="Shih D."/>
            <person name="Sparrow T."/>
            <person name="Spaulding J."/>
            <person name="Stalker J."/>
            <person name="Stange-Thomann N."/>
            <person name="Stavropoulos S."/>
            <person name="Stone C."/>
            <person name="Strader C."/>
            <person name="Tesfaye S."/>
            <person name="Thomson T."/>
            <person name="Thoulutsang Y."/>
            <person name="Thoulutsang D."/>
            <person name="Topham K."/>
            <person name="Topping I."/>
            <person name="Tsamla T."/>
            <person name="Vassiliev H."/>
            <person name="Vo A."/>
            <person name="Wangchuk T."/>
            <person name="Wangdi T."/>
            <person name="Weiand M."/>
            <person name="Wilkinson J."/>
            <person name="Wilson A."/>
            <person name="Yadav S."/>
            <person name="Young G."/>
            <person name="Yu Q."/>
            <person name="Zembek L."/>
            <person name="Zhong D."/>
            <person name="Zimmer A."/>
            <person name="Zwirko Z."/>
            <person name="Jaffe D.B."/>
            <person name="Alvarez P."/>
            <person name="Brockman W."/>
            <person name="Butler J."/>
            <person name="Chin C."/>
            <person name="Gnerre S."/>
            <person name="Grabherr M."/>
            <person name="Kleber M."/>
            <person name="Mauceli E."/>
            <person name="MacCallum I."/>
        </authorList>
    </citation>
    <scope>NUCLEOTIDE SEQUENCE [LARGE SCALE GENOMIC DNA]</scope>
    <source>
        <strain evidence="3">Tai18E2 / Tucson 14021-0261.01</strain>
    </source>
</reference>
<proteinExistence type="predicted"/>
<dbReference type="AlphaFoldDB" id="A0A0R1EA48"/>
<dbReference type="Proteomes" id="UP000002282">
    <property type="component" value="Chromosome 3R"/>
</dbReference>
<keyword evidence="3" id="KW-1185">Reference proteome</keyword>
<organism evidence="2 3">
    <name type="scientific">Drosophila yakuba</name>
    <name type="common">Fruit fly</name>
    <dbReference type="NCBI Taxonomy" id="7245"/>
    <lineage>
        <taxon>Eukaryota</taxon>
        <taxon>Metazoa</taxon>
        <taxon>Ecdysozoa</taxon>
        <taxon>Arthropoda</taxon>
        <taxon>Hexapoda</taxon>
        <taxon>Insecta</taxon>
        <taxon>Pterygota</taxon>
        <taxon>Neoptera</taxon>
        <taxon>Endopterygota</taxon>
        <taxon>Diptera</taxon>
        <taxon>Brachycera</taxon>
        <taxon>Muscomorpha</taxon>
        <taxon>Ephydroidea</taxon>
        <taxon>Drosophilidae</taxon>
        <taxon>Drosophila</taxon>
        <taxon>Sophophora</taxon>
    </lineage>
</organism>